<protein>
    <submittedName>
        <fullName evidence="2">GNAT family N-acetyltransferase</fullName>
    </submittedName>
</protein>
<dbReference type="EMBL" id="VUNS01000028">
    <property type="protein sequence ID" value="MST99047.1"/>
    <property type="molecule type" value="Genomic_DNA"/>
</dbReference>
<organism evidence="2 3">
    <name type="scientific">Victivallis lenta</name>
    <dbReference type="NCBI Taxonomy" id="2606640"/>
    <lineage>
        <taxon>Bacteria</taxon>
        <taxon>Pseudomonadati</taxon>
        <taxon>Lentisphaerota</taxon>
        <taxon>Lentisphaeria</taxon>
        <taxon>Victivallales</taxon>
        <taxon>Victivallaceae</taxon>
        <taxon>Victivallis</taxon>
    </lineage>
</organism>
<feature type="domain" description="N-acetyltransferase" evidence="1">
    <location>
        <begin position="8"/>
        <end position="155"/>
    </location>
</feature>
<evidence type="ECO:0000313" key="2">
    <source>
        <dbReference type="EMBL" id="MST99047.1"/>
    </source>
</evidence>
<dbReference type="Gene3D" id="3.40.630.30">
    <property type="match status" value="2"/>
</dbReference>
<dbReference type="PROSITE" id="PS51186">
    <property type="entry name" value="GNAT"/>
    <property type="match status" value="2"/>
</dbReference>
<dbReference type="AlphaFoldDB" id="A0A844G5H6"/>
<dbReference type="PANTHER" id="PTHR43792:SF13">
    <property type="entry name" value="ACETYLTRANSFERASE"/>
    <property type="match status" value="1"/>
</dbReference>
<name>A0A844G5H6_9BACT</name>
<dbReference type="Pfam" id="PF13302">
    <property type="entry name" value="Acetyltransf_3"/>
    <property type="match status" value="1"/>
</dbReference>
<comment type="caution">
    <text evidence="2">The sequence shown here is derived from an EMBL/GenBank/DDBJ whole genome shotgun (WGS) entry which is preliminary data.</text>
</comment>
<dbReference type="InterPro" id="IPR051531">
    <property type="entry name" value="N-acetyltransferase"/>
</dbReference>
<feature type="domain" description="N-acetyltransferase" evidence="1">
    <location>
        <begin position="180"/>
        <end position="328"/>
    </location>
</feature>
<evidence type="ECO:0000313" key="3">
    <source>
        <dbReference type="Proteomes" id="UP000435649"/>
    </source>
</evidence>
<reference evidence="2 3" key="1">
    <citation type="submission" date="2019-08" db="EMBL/GenBank/DDBJ databases">
        <title>In-depth cultivation of the pig gut microbiome towards novel bacterial diversity and tailored functional studies.</title>
        <authorList>
            <person name="Wylensek D."/>
            <person name="Hitch T.C.A."/>
            <person name="Clavel T."/>
        </authorList>
    </citation>
    <scope>NUCLEOTIDE SEQUENCE [LARGE SCALE GENOMIC DNA]</scope>
    <source>
        <strain evidence="2 3">BBE-744-WT-12</strain>
    </source>
</reference>
<dbReference type="RefSeq" id="WP_154420161.1">
    <property type="nucleotide sequence ID" value="NZ_VUNS01000028.1"/>
</dbReference>
<dbReference type="InterPro" id="IPR000182">
    <property type="entry name" value="GNAT_dom"/>
</dbReference>
<proteinExistence type="predicted"/>
<dbReference type="GO" id="GO:0016747">
    <property type="term" value="F:acyltransferase activity, transferring groups other than amino-acyl groups"/>
    <property type="evidence" value="ECO:0007669"/>
    <property type="project" value="InterPro"/>
</dbReference>
<keyword evidence="2" id="KW-0808">Transferase</keyword>
<dbReference type="InterPro" id="IPR016181">
    <property type="entry name" value="Acyl_CoA_acyltransferase"/>
</dbReference>
<dbReference type="CDD" id="cd04301">
    <property type="entry name" value="NAT_SF"/>
    <property type="match status" value="1"/>
</dbReference>
<sequence>MQLETERLRILSLPQLKLRLEGMPRFEHEAMASPAELAEKIPSSCPWAANWQIIWKERNCSVGSAGFMNVPDETGEVEIRCGITPAFQRRGFMTEALRAIAAWALEQPGVTGVIAETEPENTASRRVLARCGFKPVSATRWRRLGPAEITYRELPAGEIETGLFASFNRYQEVKRCRRRENGRNVLKEIAFTEQWSAEDYRLLAEALRGAVAAGGAVFGAFDGKNLIGFASLENRPRGSRNQYLQLSNLHVSAEYRGRGIGRLLFRAACRRAAELRAERLYISAHSAEETQAFYRALNCTEAEELMPDLFELEPCDCHLEFRLSPGRA</sequence>
<accession>A0A844G5H6</accession>
<dbReference type="SUPFAM" id="SSF55729">
    <property type="entry name" value="Acyl-CoA N-acyltransferases (Nat)"/>
    <property type="match status" value="2"/>
</dbReference>
<dbReference type="PANTHER" id="PTHR43792">
    <property type="entry name" value="GNAT FAMILY, PUTATIVE (AFU_ORTHOLOGUE AFUA_3G00765)-RELATED-RELATED"/>
    <property type="match status" value="1"/>
</dbReference>
<evidence type="ECO:0000259" key="1">
    <source>
        <dbReference type="PROSITE" id="PS51186"/>
    </source>
</evidence>
<keyword evidence="3" id="KW-1185">Reference proteome</keyword>
<dbReference type="Proteomes" id="UP000435649">
    <property type="component" value="Unassembled WGS sequence"/>
</dbReference>
<dbReference type="Pfam" id="PF00583">
    <property type="entry name" value="Acetyltransf_1"/>
    <property type="match status" value="1"/>
</dbReference>
<gene>
    <name evidence="2" type="ORF">FYJ85_18600</name>
</gene>